<keyword evidence="6" id="KW-1133">Transmembrane helix</keyword>
<keyword evidence="6" id="KW-0812">Transmembrane</keyword>
<evidence type="ECO:0000256" key="5">
    <source>
        <dbReference type="ARBA" id="ARBA00034808"/>
    </source>
</evidence>
<reference evidence="8" key="1">
    <citation type="journal article" date="2020" name="Fungal Divers.">
        <title>Resolving the Mortierellaceae phylogeny through synthesis of multi-gene phylogenetics and phylogenomics.</title>
        <authorList>
            <person name="Vandepol N."/>
            <person name="Liber J."/>
            <person name="Desiro A."/>
            <person name="Na H."/>
            <person name="Kennedy M."/>
            <person name="Barry K."/>
            <person name="Grigoriev I.V."/>
            <person name="Miller A.N."/>
            <person name="O'Donnell K."/>
            <person name="Stajich J.E."/>
            <person name="Bonito G."/>
        </authorList>
    </citation>
    <scope>NUCLEOTIDE SEQUENCE</scope>
    <source>
        <strain evidence="8">NVP1</strain>
    </source>
</reference>
<keyword evidence="6" id="KW-0472">Membrane</keyword>
<evidence type="ECO:0000256" key="2">
    <source>
        <dbReference type="ARBA" id="ARBA00023125"/>
    </source>
</evidence>
<evidence type="ECO:0000256" key="1">
    <source>
        <dbReference type="ARBA" id="ARBA00005446"/>
    </source>
</evidence>
<dbReference type="GO" id="GO:0005737">
    <property type="term" value="C:cytoplasm"/>
    <property type="evidence" value="ECO:0007669"/>
    <property type="project" value="TreeGrafter"/>
</dbReference>
<dbReference type="SUPFAM" id="SSF52540">
    <property type="entry name" value="P-loop containing nucleoside triphosphate hydrolases"/>
    <property type="match status" value="1"/>
</dbReference>
<accession>A0A9P5SAK4</accession>
<evidence type="ECO:0000256" key="3">
    <source>
        <dbReference type="ARBA" id="ARBA00023235"/>
    </source>
</evidence>
<protein>
    <recommendedName>
        <fullName evidence="5">DNA 3'-5' helicase</fullName>
        <ecNumber evidence="5">5.6.2.4</ecNumber>
    </recommendedName>
</protein>
<sequence>MASPSQAVLKTPLLSPVKDNDDIDDVGLQLFDCPEAISHCQQVFKCTPKEEQLAVMTHIVAKIDCILIAPCGWGKSLGFYLPMVFWPCRVTAIIMLLLALMADQQKKLEKANILYKNLSGSDIDIIDKDTIQRIFKGDFPAVFMTPEIVFGQGPKLMLWGSKFRLEYNRLGELRVWSPGVPFLGVTATLTDDALANTTEKLFLDEAYVIHVQEDHTNLCLKVHTQPKDAMKGLSHLLGKDKTIMYFEKISLLIDVYMYLHCKRPDLQ</sequence>
<dbReference type="GO" id="GO:0009378">
    <property type="term" value="F:four-way junction helicase activity"/>
    <property type="evidence" value="ECO:0007669"/>
    <property type="project" value="TreeGrafter"/>
</dbReference>
<gene>
    <name evidence="8" type="ORF">BG006_003775</name>
</gene>
<dbReference type="InterPro" id="IPR014001">
    <property type="entry name" value="Helicase_ATP-bd"/>
</dbReference>
<evidence type="ECO:0000256" key="4">
    <source>
        <dbReference type="ARBA" id="ARBA00034617"/>
    </source>
</evidence>
<dbReference type="GO" id="GO:0003677">
    <property type="term" value="F:DNA binding"/>
    <property type="evidence" value="ECO:0007669"/>
    <property type="project" value="UniProtKB-KW"/>
</dbReference>
<keyword evidence="3" id="KW-0413">Isomerase</keyword>
<dbReference type="GO" id="GO:0000724">
    <property type="term" value="P:double-strand break repair via homologous recombination"/>
    <property type="evidence" value="ECO:0007669"/>
    <property type="project" value="TreeGrafter"/>
</dbReference>
<keyword evidence="9" id="KW-1185">Reference proteome</keyword>
<feature type="domain" description="Helicase ATP-binding" evidence="7">
    <location>
        <begin position="44"/>
        <end position="223"/>
    </location>
</feature>
<dbReference type="PANTHER" id="PTHR13710:SF105">
    <property type="entry name" value="ATP-DEPENDENT DNA HELICASE Q1"/>
    <property type="match status" value="1"/>
</dbReference>
<name>A0A9P5SAK4_9FUNG</name>
<dbReference type="EC" id="5.6.2.4" evidence="5"/>
<proteinExistence type="inferred from homology"/>
<evidence type="ECO:0000256" key="6">
    <source>
        <dbReference type="SAM" id="Phobius"/>
    </source>
</evidence>
<dbReference type="EMBL" id="JAAAUY010002090">
    <property type="protein sequence ID" value="KAF9315351.1"/>
    <property type="molecule type" value="Genomic_DNA"/>
</dbReference>
<dbReference type="GO" id="GO:0005694">
    <property type="term" value="C:chromosome"/>
    <property type="evidence" value="ECO:0007669"/>
    <property type="project" value="TreeGrafter"/>
</dbReference>
<dbReference type="Gene3D" id="3.40.50.300">
    <property type="entry name" value="P-loop containing nucleotide triphosphate hydrolases"/>
    <property type="match status" value="2"/>
</dbReference>
<dbReference type="PANTHER" id="PTHR13710">
    <property type="entry name" value="DNA HELICASE RECQ FAMILY MEMBER"/>
    <property type="match status" value="1"/>
</dbReference>
<comment type="catalytic activity">
    <reaction evidence="4">
        <text>Couples ATP hydrolysis with the unwinding of duplex DNA by translocating in the 3'-5' direction.</text>
        <dbReference type="EC" id="5.6.2.4"/>
    </reaction>
</comment>
<dbReference type="Proteomes" id="UP000696485">
    <property type="component" value="Unassembled WGS sequence"/>
</dbReference>
<evidence type="ECO:0000313" key="9">
    <source>
        <dbReference type="Proteomes" id="UP000696485"/>
    </source>
</evidence>
<dbReference type="GO" id="GO:0043138">
    <property type="term" value="F:3'-5' DNA helicase activity"/>
    <property type="evidence" value="ECO:0007669"/>
    <property type="project" value="UniProtKB-EC"/>
</dbReference>
<dbReference type="InterPro" id="IPR027417">
    <property type="entry name" value="P-loop_NTPase"/>
</dbReference>
<dbReference type="SMART" id="SM00487">
    <property type="entry name" value="DEXDc"/>
    <property type="match status" value="1"/>
</dbReference>
<evidence type="ECO:0000313" key="8">
    <source>
        <dbReference type="EMBL" id="KAF9315351.1"/>
    </source>
</evidence>
<keyword evidence="2" id="KW-0238">DNA-binding</keyword>
<comment type="caution">
    <text evidence="8">The sequence shown here is derived from an EMBL/GenBank/DDBJ whole genome shotgun (WGS) entry which is preliminary data.</text>
</comment>
<dbReference type="AlphaFoldDB" id="A0A9P5SAK4"/>
<evidence type="ECO:0000259" key="7">
    <source>
        <dbReference type="SMART" id="SM00487"/>
    </source>
</evidence>
<feature type="transmembrane region" description="Helical" evidence="6">
    <location>
        <begin position="83"/>
        <end position="102"/>
    </location>
</feature>
<organism evidence="8 9">
    <name type="scientific">Podila minutissima</name>
    <dbReference type="NCBI Taxonomy" id="64525"/>
    <lineage>
        <taxon>Eukaryota</taxon>
        <taxon>Fungi</taxon>
        <taxon>Fungi incertae sedis</taxon>
        <taxon>Mucoromycota</taxon>
        <taxon>Mortierellomycotina</taxon>
        <taxon>Mortierellomycetes</taxon>
        <taxon>Mortierellales</taxon>
        <taxon>Mortierellaceae</taxon>
        <taxon>Podila</taxon>
    </lineage>
</organism>
<comment type="similarity">
    <text evidence="1">Belongs to the helicase family. RecQ subfamily.</text>
</comment>